<dbReference type="RefSeq" id="WP_203924107.1">
    <property type="nucleotide sequence ID" value="NZ_BONZ01000103.1"/>
</dbReference>
<feature type="domain" description="Abortive phage infection protein C-terminal" evidence="1">
    <location>
        <begin position="232"/>
        <end position="545"/>
    </location>
</feature>
<reference evidence="3" key="1">
    <citation type="submission" date="2021-01" db="EMBL/GenBank/DDBJ databases">
        <title>Whole genome shotgun sequence of Rugosimonospora africana NBRC 104875.</title>
        <authorList>
            <person name="Komaki H."/>
            <person name="Tamura T."/>
        </authorList>
    </citation>
    <scope>NUCLEOTIDE SEQUENCE</scope>
    <source>
        <strain evidence="3">NBRC 104875</strain>
    </source>
</reference>
<evidence type="ECO:0008006" key="5">
    <source>
        <dbReference type="Google" id="ProtNLM"/>
    </source>
</evidence>
<dbReference type="AlphaFoldDB" id="A0A8J3R0E2"/>
<dbReference type="Pfam" id="PF10592">
    <property type="entry name" value="AIPR"/>
    <property type="match status" value="1"/>
</dbReference>
<comment type="caution">
    <text evidence="3">The sequence shown here is derived from an EMBL/GenBank/DDBJ whole genome shotgun (WGS) entry which is preliminary data.</text>
</comment>
<protein>
    <recommendedName>
        <fullName evidence="5">AIPR protein</fullName>
    </recommendedName>
</protein>
<proteinExistence type="predicted"/>
<dbReference type="InterPro" id="IPR055101">
    <property type="entry name" value="AIPR_N"/>
</dbReference>
<keyword evidence="4" id="KW-1185">Reference proteome</keyword>
<organism evidence="3 4">
    <name type="scientific">Rugosimonospora africana</name>
    <dbReference type="NCBI Taxonomy" id="556532"/>
    <lineage>
        <taxon>Bacteria</taxon>
        <taxon>Bacillati</taxon>
        <taxon>Actinomycetota</taxon>
        <taxon>Actinomycetes</taxon>
        <taxon>Micromonosporales</taxon>
        <taxon>Micromonosporaceae</taxon>
        <taxon>Rugosimonospora</taxon>
    </lineage>
</organism>
<dbReference type="Proteomes" id="UP000642748">
    <property type="component" value="Unassembled WGS sequence"/>
</dbReference>
<dbReference type="InterPro" id="IPR018891">
    <property type="entry name" value="AIPR_C"/>
</dbReference>
<name>A0A8J3R0E2_9ACTN</name>
<accession>A0A8J3R0E2</accession>
<evidence type="ECO:0000313" key="3">
    <source>
        <dbReference type="EMBL" id="GIH20685.1"/>
    </source>
</evidence>
<gene>
    <name evidence="3" type="ORF">Raf01_88570</name>
</gene>
<evidence type="ECO:0000259" key="1">
    <source>
        <dbReference type="Pfam" id="PF10592"/>
    </source>
</evidence>
<sequence>MTQLDADSYAQELVADVLATAEAENATAPDTFTRRVLEDLEQAGEVENTFIAYHRAHGLEVNGYGSNESLGTLDLFITHFSLRPQDERLTRTQAETLFRRLTTFLRRCRDGLARDIEDSNDVRDMCLAVQKALSDAPRIRLFLLTDTVSSVPTIPPTEFEGLAVTHQIWDLTRLHRLASSGTLSEPIAVDFDPPLPCLATSRAGDQDYAVFLSIIPGRHLADLYARHGTRLLELNVRSFLQTKGGVNRGIRDTLLHNPDRFLAYNNGITATASRVEFTRLPEGGQAISRIHDLQIVNGGQTTASIHYAHTRDGAELDRADVQMKLTVVSPDRLQEIVPEISRYSNTQNKVTVVDFSSNHPWHVGIEKITRSLLAPAVDGSGQDTRWFYERARGQYTDALARERTPTNQKRFKALHPLSQKFTKADAAKYAHCWAGLPHLVSRGAEKNFREFMSRMGEDIPTIDVSYCQRLIAKAILFKATDRIVAARDFGGYKINVVAYTIARLAEATTRRIDLDRIWREQGISAALTDALDTLCAPVREAVVNPLRGGTNIGEWAKRPDCWETVLATPWTVPDDLAAELTDSPVQDSAGTATDDTTHGDVAAVMATPAPDWFAVARWAKETQNLHPWQRQLADTVGRYVNNGWTVTDRQAHQALLLMTEAQRLGFHNAG</sequence>
<dbReference type="EMBL" id="BONZ01000103">
    <property type="protein sequence ID" value="GIH20685.1"/>
    <property type="molecule type" value="Genomic_DNA"/>
</dbReference>
<evidence type="ECO:0000259" key="2">
    <source>
        <dbReference type="Pfam" id="PF22879"/>
    </source>
</evidence>
<dbReference type="Pfam" id="PF22879">
    <property type="entry name" value="AIPR_N"/>
    <property type="match status" value="1"/>
</dbReference>
<feature type="domain" description="Abortive infection phage resistance protein N-terminal" evidence="2">
    <location>
        <begin position="32"/>
        <end position="176"/>
    </location>
</feature>
<evidence type="ECO:0000313" key="4">
    <source>
        <dbReference type="Proteomes" id="UP000642748"/>
    </source>
</evidence>